<reference evidence="3 4" key="1">
    <citation type="journal article" date="2019" name="Int. J. Syst. Evol. Microbiol.">
        <title>The Global Catalogue of Microorganisms (GCM) 10K type strain sequencing project: providing services to taxonomists for standard genome sequencing and annotation.</title>
        <authorList>
            <consortium name="The Broad Institute Genomics Platform"/>
            <consortium name="The Broad Institute Genome Sequencing Center for Infectious Disease"/>
            <person name="Wu L."/>
            <person name="Ma J."/>
        </authorList>
    </citation>
    <scope>NUCLEOTIDE SEQUENCE [LARGE SCALE GENOMIC DNA]</scope>
    <source>
        <strain evidence="3 4">JCM 1417</strain>
    </source>
</reference>
<keyword evidence="4" id="KW-1185">Reference proteome</keyword>
<organism evidence="3 4">
    <name type="scientific">Clostridium subterminale</name>
    <dbReference type="NCBI Taxonomy" id="1550"/>
    <lineage>
        <taxon>Bacteria</taxon>
        <taxon>Bacillati</taxon>
        <taxon>Bacillota</taxon>
        <taxon>Clostridia</taxon>
        <taxon>Eubacteriales</taxon>
        <taxon>Clostridiaceae</taxon>
        <taxon>Clostridium</taxon>
    </lineage>
</organism>
<feature type="domain" description="PglD N-terminal" evidence="1">
    <location>
        <begin position="4"/>
        <end position="85"/>
    </location>
</feature>
<gene>
    <name evidence="3" type="ORF">GCM10008908_21170</name>
</gene>
<evidence type="ECO:0000313" key="3">
    <source>
        <dbReference type="EMBL" id="GAA0773260.1"/>
    </source>
</evidence>
<dbReference type="InterPro" id="IPR056729">
    <property type="entry name" value="GMPPB_C"/>
</dbReference>
<dbReference type="PANTHER" id="PTHR43300">
    <property type="entry name" value="ACETYLTRANSFERASE"/>
    <property type="match status" value="1"/>
</dbReference>
<dbReference type="InterPro" id="IPR020019">
    <property type="entry name" value="AcTrfase_PglD-like"/>
</dbReference>
<dbReference type="RefSeq" id="WP_343826252.1">
    <property type="nucleotide sequence ID" value="NZ_BAAACI010000006.1"/>
</dbReference>
<dbReference type="InterPro" id="IPR050179">
    <property type="entry name" value="Trans_hexapeptide_repeat"/>
</dbReference>
<dbReference type="Pfam" id="PF17836">
    <property type="entry name" value="PglD_N"/>
    <property type="match status" value="1"/>
</dbReference>
<dbReference type="Gene3D" id="2.160.10.10">
    <property type="entry name" value="Hexapeptide repeat proteins"/>
    <property type="match status" value="1"/>
</dbReference>
<name>A0ABN1KQ45_CLOSU</name>
<comment type="caution">
    <text evidence="3">The sequence shown here is derived from an EMBL/GenBank/DDBJ whole genome shotgun (WGS) entry which is preliminary data.</text>
</comment>
<feature type="domain" description="Mannose-1-phosphate guanyltransferase C-terminal" evidence="2">
    <location>
        <begin position="90"/>
        <end position="175"/>
    </location>
</feature>
<dbReference type="PANTHER" id="PTHR43300:SF7">
    <property type="entry name" value="UDP-N-ACETYLBACILLOSAMINE N-ACETYLTRANSFERASE"/>
    <property type="match status" value="1"/>
</dbReference>
<dbReference type="NCBIfam" id="TIGR03570">
    <property type="entry name" value="NeuD_NnaD"/>
    <property type="match status" value="1"/>
</dbReference>
<protein>
    <submittedName>
        <fullName evidence="3">Acetyltransferase</fullName>
    </submittedName>
</protein>
<dbReference type="InterPro" id="IPR011004">
    <property type="entry name" value="Trimer_LpxA-like_sf"/>
</dbReference>
<evidence type="ECO:0000313" key="4">
    <source>
        <dbReference type="Proteomes" id="UP001501047"/>
    </source>
</evidence>
<dbReference type="Proteomes" id="UP001501047">
    <property type="component" value="Unassembled WGS sequence"/>
</dbReference>
<accession>A0ABN1KQ45</accession>
<sequence>MKDNIAIIGCGQHARVVLYNALEQSKYNVVGFIGENEENLGMMIDNVPIIGTDNEIEELIYKYNIKGYILGVGNIKIRRKIINKFSKLDIEPVTIIHPQAVIAPNAIIGKGTLIECGCLITPNPIIGDHCVVNTMSGVNHDNILGENVYIASGVTLSGTVIIGDDTLIDDGVVVTLGSTIGKKCIVGAGSVITKSIENNKIVYGVPGRVIRDNI</sequence>
<proteinExistence type="predicted"/>
<evidence type="ECO:0000259" key="1">
    <source>
        <dbReference type="Pfam" id="PF17836"/>
    </source>
</evidence>
<dbReference type="Gene3D" id="3.40.50.20">
    <property type="match status" value="1"/>
</dbReference>
<dbReference type="InterPro" id="IPR041561">
    <property type="entry name" value="PglD_N"/>
</dbReference>
<dbReference type="EMBL" id="BAAACI010000006">
    <property type="protein sequence ID" value="GAA0773260.1"/>
    <property type="molecule type" value="Genomic_DNA"/>
</dbReference>
<dbReference type="CDD" id="cd03360">
    <property type="entry name" value="LbH_AT_putative"/>
    <property type="match status" value="1"/>
</dbReference>
<dbReference type="Pfam" id="PF25087">
    <property type="entry name" value="GMPPB_C"/>
    <property type="match status" value="1"/>
</dbReference>
<evidence type="ECO:0000259" key="2">
    <source>
        <dbReference type="Pfam" id="PF25087"/>
    </source>
</evidence>
<dbReference type="SUPFAM" id="SSF51161">
    <property type="entry name" value="Trimeric LpxA-like enzymes"/>
    <property type="match status" value="1"/>
</dbReference>